<proteinExistence type="predicted"/>
<dbReference type="AlphaFoldDB" id="A0A8K1LKJ2"/>
<gene>
    <name evidence="1" type="ORF">HGM15179_009565</name>
</gene>
<accession>A0A8K1LKJ2</accession>
<keyword evidence="2" id="KW-1185">Reference proteome</keyword>
<sequence length="114" mass="12221">MTVTESPAVTFPVNITAMHIPGSLLPGIDGLWPLSTVLLSVQRWELYLALEEGLVRSTVDLDYMSYVVHLPNAAQEEVGQLSLKDTPLAYGHLGIPKTLKSFSANVLPAGCSTG</sequence>
<organism evidence="1 2">
    <name type="scientific">Zosterops borbonicus</name>
    <dbReference type="NCBI Taxonomy" id="364589"/>
    <lineage>
        <taxon>Eukaryota</taxon>
        <taxon>Metazoa</taxon>
        <taxon>Chordata</taxon>
        <taxon>Craniata</taxon>
        <taxon>Vertebrata</taxon>
        <taxon>Euteleostomi</taxon>
        <taxon>Archelosauria</taxon>
        <taxon>Archosauria</taxon>
        <taxon>Dinosauria</taxon>
        <taxon>Saurischia</taxon>
        <taxon>Theropoda</taxon>
        <taxon>Coelurosauria</taxon>
        <taxon>Aves</taxon>
        <taxon>Neognathae</taxon>
        <taxon>Neoaves</taxon>
        <taxon>Telluraves</taxon>
        <taxon>Australaves</taxon>
        <taxon>Passeriformes</taxon>
        <taxon>Sylvioidea</taxon>
        <taxon>Zosteropidae</taxon>
        <taxon>Zosterops</taxon>
    </lineage>
</organism>
<evidence type="ECO:0000313" key="2">
    <source>
        <dbReference type="Proteomes" id="UP000796761"/>
    </source>
</evidence>
<dbReference type="Proteomes" id="UP000796761">
    <property type="component" value="Unassembled WGS sequence"/>
</dbReference>
<protein>
    <submittedName>
        <fullName evidence="1">Uncharacterized protein</fullName>
    </submittedName>
</protein>
<name>A0A8K1LKJ2_9PASS</name>
<dbReference type="EMBL" id="SWJQ01000260">
    <property type="protein sequence ID" value="TRZ17570.1"/>
    <property type="molecule type" value="Genomic_DNA"/>
</dbReference>
<reference evidence="1" key="1">
    <citation type="submission" date="2019-04" db="EMBL/GenBank/DDBJ databases">
        <title>Genome assembly of Zosterops borbonicus 15179.</title>
        <authorList>
            <person name="Leroy T."/>
            <person name="Anselmetti Y."/>
            <person name="Tilak M.-K."/>
            <person name="Nabholz B."/>
        </authorList>
    </citation>
    <scope>NUCLEOTIDE SEQUENCE</scope>
    <source>
        <strain evidence="1">HGM_15179</strain>
        <tissue evidence="1">Muscle</tissue>
    </source>
</reference>
<evidence type="ECO:0000313" key="1">
    <source>
        <dbReference type="EMBL" id="TRZ17570.1"/>
    </source>
</evidence>
<comment type="caution">
    <text evidence="1">The sequence shown here is derived from an EMBL/GenBank/DDBJ whole genome shotgun (WGS) entry which is preliminary data.</text>
</comment>